<evidence type="ECO:0000256" key="3">
    <source>
        <dbReference type="ARBA" id="ARBA00022989"/>
    </source>
</evidence>
<evidence type="ECO:0000313" key="7">
    <source>
        <dbReference type="EMBL" id="SMC59947.1"/>
    </source>
</evidence>
<gene>
    <name evidence="7" type="ORF">SAMN02746065_10577</name>
</gene>
<name>A0A1W2AGY6_9BACT</name>
<dbReference type="RefSeq" id="WP_232367065.1">
    <property type="nucleotide sequence ID" value="NZ_FWXY01000005.1"/>
</dbReference>
<feature type="transmembrane region" description="Helical" evidence="5">
    <location>
        <begin position="93"/>
        <end position="113"/>
    </location>
</feature>
<accession>A0A1W2AGY6</accession>
<keyword evidence="8" id="KW-1185">Reference proteome</keyword>
<organism evidence="7 8">
    <name type="scientific">Desulfocicer vacuolatum DSM 3385</name>
    <dbReference type="NCBI Taxonomy" id="1121400"/>
    <lineage>
        <taxon>Bacteria</taxon>
        <taxon>Pseudomonadati</taxon>
        <taxon>Thermodesulfobacteriota</taxon>
        <taxon>Desulfobacteria</taxon>
        <taxon>Desulfobacterales</taxon>
        <taxon>Desulfobacteraceae</taxon>
        <taxon>Desulfocicer</taxon>
    </lineage>
</organism>
<dbReference type="UniPathway" id="UPA00895"/>
<feature type="transmembrane region" description="Helical" evidence="5">
    <location>
        <begin position="133"/>
        <end position="157"/>
    </location>
</feature>
<keyword evidence="2 5" id="KW-0812">Transmembrane</keyword>
<evidence type="ECO:0000256" key="2">
    <source>
        <dbReference type="ARBA" id="ARBA00022692"/>
    </source>
</evidence>
<sequence length="167" mass="19201">MYNFKENRMAGNTQSPTSKISIPLIFYHGARWILGVIFIYASYDKIIHPFDFATVVNNYQLLPGELVNFTALVLPWLELFMGICLLTGWLMPGTAIVSTGLLFIFTMIIYYNIHRGLDINCGCFSTSEDTMPANIFTITRDTVFLLLSFYLCWFSFIGSNRRRRTAF</sequence>
<proteinExistence type="predicted"/>
<comment type="subcellular location">
    <subcellularLocation>
        <location evidence="1">Membrane</location>
        <topology evidence="1">Multi-pass membrane protein</topology>
    </subcellularLocation>
</comment>
<dbReference type="Pfam" id="PF07291">
    <property type="entry name" value="MauE"/>
    <property type="match status" value="1"/>
</dbReference>
<evidence type="ECO:0000313" key="8">
    <source>
        <dbReference type="Proteomes" id="UP000192418"/>
    </source>
</evidence>
<protein>
    <submittedName>
        <fullName evidence="7">Methylamine utilisation protein MauE</fullName>
    </submittedName>
</protein>
<reference evidence="7 8" key="1">
    <citation type="submission" date="2017-04" db="EMBL/GenBank/DDBJ databases">
        <authorList>
            <person name="Afonso C.L."/>
            <person name="Miller P.J."/>
            <person name="Scott M.A."/>
            <person name="Spackman E."/>
            <person name="Goraichik I."/>
            <person name="Dimitrov K.M."/>
            <person name="Suarez D.L."/>
            <person name="Swayne D.E."/>
        </authorList>
    </citation>
    <scope>NUCLEOTIDE SEQUENCE [LARGE SCALE GENOMIC DNA]</scope>
    <source>
        <strain evidence="7 8">DSM 3385</strain>
    </source>
</reference>
<evidence type="ECO:0000259" key="6">
    <source>
        <dbReference type="Pfam" id="PF07291"/>
    </source>
</evidence>
<keyword evidence="3 5" id="KW-1133">Transmembrane helix</keyword>
<dbReference type="GO" id="GO:0030416">
    <property type="term" value="P:methylamine metabolic process"/>
    <property type="evidence" value="ECO:0007669"/>
    <property type="project" value="InterPro"/>
</dbReference>
<dbReference type="Proteomes" id="UP000192418">
    <property type="component" value="Unassembled WGS sequence"/>
</dbReference>
<keyword evidence="4 5" id="KW-0472">Membrane</keyword>
<dbReference type="AlphaFoldDB" id="A0A1W2AGY6"/>
<evidence type="ECO:0000256" key="1">
    <source>
        <dbReference type="ARBA" id="ARBA00004141"/>
    </source>
</evidence>
<feature type="domain" description="Methylamine utilisation protein MauE" evidence="6">
    <location>
        <begin position="25"/>
        <end position="154"/>
    </location>
</feature>
<evidence type="ECO:0000256" key="5">
    <source>
        <dbReference type="SAM" id="Phobius"/>
    </source>
</evidence>
<dbReference type="GO" id="GO:0016020">
    <property type="term" value="C:membrane"/>
    <property type="evidence" value="ECO:0007669"/>
    <property type="project" value="UniProtKB-SubCell"/>
</dbReference>
<feature type="transmembrane region" description="Helical" evidence="5">
    <location>
        <begin position="66"/>
        <end position="86"/>
    </location>
</feature>
<dbReference type="EMBL" id="FWXY01000005">
    <property type="protein sequence ID" value="SMC59947.1"/>
    <property type="molecule type" value="Genomic_DNA"/>
</dbReference>
<dbReference type="InterPro" id="IPR009908">
    <property type="entry name" value="Methylamine_util_MauE"/>
</dbReference>
<evidence type="ECO:0000256" key="4">
    <source>
        <dbReference type="ARBA" id="ARBA00023136"/>
    </source>
</evidence>
<dbReference type="STRING" id="1121400.SAMN02746065_10577"/>
<feature type="transmembrane region" description="Helical" evidence="5">
    <location>
        <begin position="20"/>
        <end position="43"/>
    </location>
</feature>